<dbReference type="GO" id="GO:0015035">
    <property type="term" value="F:protein-disulfide reductase activity"/>
    <property type="evidence" value="ECO:0007669"/>
    <property type="project" value="InterPro"/>
</dbReference>
<protein>
    <submittedName>
        <fullName evidence="1">DUF393 domain-containing protein</fullName>
    </submittedName>
</protein>
<gene>
    <name evidence="1" type="ORF">EIK79_16095</name>
</gene>
<dbReference type="Pfam" id="PF04134">
    <property type="entry name" value="DCC1-like"/>
    <property type="match status" value="1"/>
</dbReference>
<sequence>MVVYDDDCGFCTWCAEWIVRRGAFDAVGFANLTPQQQSRLPADFTDCAHLLTDTDVYSCGEAVEEALIRAYPGLQRPFWVLDHVPGYVGLRERLYDWVGDHRPWFGRIWSAEPPVESGHQR</sequence>
<dbReference type="InterPro" id="IPR007263">
    <property type="entry name" value="DCC1-like"/>
</dbReference>
<proteinExistence type="predicted"/>
<evidence type="ECO:0000313" key="2">
    <source>
        <dbReference type="Proteomes" id="UP000282322"/>
    </source>
</evidence>
<dbReference type="AlphaFoldDB" id="A0A3P3R5M3"/>
<organism evidence="1 2">
    <name type="scientific">Halocatena pleomorpha</name>
    <dbReference type="NCBI Taxonomy" id="1785090"/>
    <lineage>
        <taxon>Archaea</taxon>
        <taxon>Methanobacteriati</taxon>
        <taxon>Methanobacteriota</taxon>
        <taxon>Stenosarchaea group</taxon>
        <taxon>Halobacteria</taxon>
        <taxon>Halobacteriales</taxon>
        <taxon>Natronomonadaceae</taxon>
        <taxon>Halocatena</taxon>
    </lineage>
</organism>
<keyword evidence="2" id="KW-1185">Reference proteome</keyword>
<reference evidence="1 2" key="1">
    <citation type="submission" date="2018-11" db="EMBL/GenBank/DDBJ databases">
        <title>Taxonoimc description of Halomarina strain SPP-AMP-1.</title>
        <authorList>
            <person name="Pal Y."/>
            <person name="Srinivasana K."/>
            <person name="Verma A."/>
            <person name="Kumar P."/>
        </authorList>
    </citation>
    <scope>NUCLEOTIDE SEQUENCE [LARGE SCALE GENOMIC DNA]</scope>
    <source>
        <strain evidence="1 2">SPP-AMP-1</strain>
    </source>
</reference>
<accession>A0A3P3R5M3</accession>
<name>A0A3P3R5M3_9EURY</name>
<dbReference type="Proteomes" id="UP000282322">
    <property type="component" value="Unassembled WGS sequence"/>
</dbReference>
<comment type="caution">
    <text evidence="1">The sequence shown here is derived from an EMBL/GenBank/DDBJ whole genome shotgun (WGS) entry which is preliminary data.</text>
</comment>
<dbReference type="EMBL" id="RRCH01000039">
    <property type="protein sequence ID" value="RRJ28278.1"/>
    <property type="molecule type" value="Genomic_DNA"/>
</dbReference>
<evidence type="ECO:0000313" key="1">
    <source>
        <dbReference type="EMBL" id="RRJ28278.1"/>
    </source>
</evidence>